<keyword evidence="1" id="KW-1133">Transmembrane helix</keyword>
<feature type="transmembrane region" description="Helical" evidence="1">
    <location>
        <begin position="32"/>
        <end position="52"/>
    </location>
</feature>
<gene>
    <name evidence="2" type="ORF">RIF29_38614</name>
</gene>
<name>A0AAN9E5V8_CROPI</name>
<keyword evidence="1" id="KW-0472">Membrane</keyword>
<proteinExistence type="predicted"/>
<dbReference type="Proteomes" id="UP001372338">
    <property type="component" value="Unassembled WGS sequence"/>
</dbReference>
<feature type="transmembrane region" description="Helical" evidence="1">
    <location>
        <begin position="84"/>
        <end position="102"/>
    </location>
</feature>
<keyword evidence="3" id="KW-1185">Reference proteome</keyword>
<organism evidence="2 3">
    <name type="scientific">Crotalaria pallida</name>
    <name type="common">Smooth rattlebox</name>
    <name type="synonym">Crotalaria striata</name>
    <dbReference type="NCBI Taxonomy" id="3830"/>
    <lineage>
        <taxon>Eukaryota</taxon>
        <taxon>Viridiplantae</taxon>
        <taxon>Streptophyta</taxon>
        <taxon>Embryophyta</taxon>
        <taxon>Tracheophyta</taxon>
        <taxon>Spermatophyta</taxon>
        <taxon>Magnoliopsida</taxon>
        <taxon>eudicotyledons</taxon>
        <taxon>Gunneridae</taxon>
        <taxon>Pentapetalae</taxon>
        <taxon>rosids</taxon>
        <taxon>fabids</taxon>
        <taxon>Fabales</taxon>
        <taxon>Fabaceae</taxon>
        <taxon>Papilionoideae</taxon>
        <taxon>50 kb inversion clade</taxon>
        <taxon>genistoids sensu lato</taxon>
        <taxon>core genistoids</taxon>
        <taxon>Crotalarieae</taxon>
        <taxon>Crotalaria</taxon>
    </lineage>
</organism>
<reference evidence="2 3" key="1">
    <citation type="submission" date="2024-01" db="EMBL/GenBank/DDBJ databases">
        <title>The genomes of 5 underutilized Papilionoideae crops provide insights into root nodulation and disease resistanc.</title>
        <authorList>
            <person name="Yuan L."/>
        </authorList>
    </citation>
    <scope>NUCLEOTIDE SEQUENCE [LARGE SCALE GENOMIC DNA]</scope>
    <source>
        <strain evidence="2">ZHUSHIDOU_FW_LH</strain>
        <tissue evidence="2">Leaf</tissue>
    </source>
</reference>
<sequence length="103" mass="11674">MKPWKKNKLRFKLSLYSLCIVKTSLDIATSGLILLTMLVCCIVVQIRLSLYIDLLPLLLLLADLRPIASAHNISYTDEMFCHGYFLFCLGALLAIYIIVIILI</sequence>
<accession>A0AAN9E5V8</accession>
<evidence type="ECO:0000313" key="3">
    <source>
        <dbReference type="Proteomes" id="UP001372338"/>
    </source>
</evidence>
<comment type="caution">
    <text evidence="2">The sequence shown here is derived from an EMBL/GenBank/DDBJ whole genome shotgun (WGS) entry which is preliminary data.</text>
</comment>
<dbReference type="EMBL" id="JAYWIO010000008">
    <property type="protein sequence ID" value="KAK7243802.1"/>
    <property type="molecule type" value="Genomic_DNA"/>
</dbReference>
<keyword evidence="1" id="KW-0812">Transmembrane</keyword>
<evidence type="ECO:0000313" key="2">
    <source>
        <dbReference type="EMBL" id="KAK7243802.1"/>
    </source>
</evidence>
<dbReference type="AlphaFoldDB" id="A0AAN9E5V8"/>
<evidence type="ECO:0000256" key="1">
    <source>
        <dbReference type="SAM" id="Phobius"/>
    </source>
</evidence>
<protein>
    <submittedName>
        <fullName evidence="2">Uncharacterized protein</fullName>
    </submittedName>
</protein>